<sequence>MRFRWKETLQITPDEDLNPSTSGLKSSALTTKLTGLRSSRLSRWIITGIEDQEIKEEKRGLQTQAEEET</sequence>
<comment type="caution">
    <text evidence="1">The sequence shown here is derived from an EMBL/GenBank/DDBJ whole genome shotgun (WGS) entry which is preliminary data.</text>
</comment>
<accession>A0ABR0B163</accession>
<gene>
    <name evidence="1" type="ORF">OUZ56_024526</name>
</gene>
<name>A0ABR0B163_9CRUS</name>
<keyword evidence="2" id="KW-1185">Reference proteome</keyword>
<reference evidence="1 2" key="1">
    <citation type="journal article" date="2023" name="Nucleic Acids Res.">
        <title>The hologenome of Daphnia magna reveals possible DNA methylation and microbiome-mediated evolution of the host genome.</title>
        <authorList>
            <person name="Chaturvedi A."/>
            <person name="Li X."/>
            <person name="Dhandapani V."/>
            <person name="Marshall H."/>
            <person name="Kissane S."/>
            <person name="Cuenca-Cambronero M."/>
            <person name="Asole G."/>
            <person name="Calvet F."/>
            <person name="Ruiz-Romero M."/>
            <person name="Marangio P."/>
            <person name="Guigo R."/>
            <person name="Rago D."/>
            <person name="Mirbahai L."/>
            <person name="Eastwood N."/>
            <person name="Colbourne J.K."/>
            <person name="Zhou J."/>
            <person name="Mallon E."/>
            <person name="Orsini L."/>
        </authorList>
    </citation>
    <scope>NUCLEOTIDE SEQUENCE [LARGE SCALE GENOMIC DNA]</scope>
    <source>
        <strain evidence="1">LRV0_1</strain>
    </source>
</reference>
<dbReference type="EMBL" id="JAOYFB010000039">
    <property type="protein sequence ID" value="KAK4031019.1"/>
    <property type="molecule type" value="Genomic_DNA"/>
</dbReference>
<proteinExistence type="predicted"/>
<evidence type="ECO:0000313" key="2">
    <source>
        <dbReference type="Proteomes" id="UP001234178"/>
    </source>
</evidence>
<dbReference type="Proteomes" id="UP001234178">
    <property type="component" value="Unassembled WGS sequence"/>
</dbReference>
<organism evidence="1 2">
    <name type="scientific">Daphnia magna</name>
    <dbReference type="NCBI Taxonomy" id="35525"/>
    <lineage>
        <taxon>Eukaryota</taxon>
        <taxon>Metazoa</taxon>
        <taxon>Ecdysozoa</taxon>
        <taxon>Arthropoda</taxon>
        <taxon>Crustacea</taxon>
        <taxon>Branchiopoda</taxon>
        <taxon>Diplostraca</taxon>
        <taxon>Cladocera</taxon>
        <taxon>Anomopoda</taxon>
        <taxon>Daphniidae</taxon>
        <taxon>Daphnia</taxon>
    </lineage>
</organism>
<evidence type="ECO:0000313" key="1">
    <source>
        <dbReference type="EMBL" id="KAK4031019.1"/>
    </source>
</evidence>
<protein>
    <submittedName>
        <fullName evidence="1">Uncharacterized protein</fullName>
    </submittedName>
</protein>